<keyword evidence="1" id="KW-0175">Coiled coil</keyword>
<sequence length="148" mass="16472">MKLLITALSSILAVCSVTVANPVLTSSITSIESTSTTASPRKNCLPEGWPFRLALQAGPSGYGLGILNLESMLAEEVKILKKHREDLNELLLEYSNINEEVTKSRSELGEHFKKNYKTKAMNANGEIDLDLIPEFLSCFDSFYYRLPQ</sequence>
<feature type="signal peptide" evidence="2">
    <location>
        <begin position="1"/>
        <end position="20"/>
    </location>
</feature>
<protein>
    <submittedName>
        <fullName evidence="3">Uncharacterized protein</fullName>
    </submittedName>
</protein>
<dbReference type="EMBL" id="DS022307">
    <property type="protein sequence ID" value="OAJ42413.1"/>
    <property type="molecule type" value="Genomic_DNA"/>
</dbReference>
<name>A0A177WQP0_BATDL</name>
<evidence type="ECO:0000313" key="3">
    <source>
        <dbReference type="EMBL" id="OAJ42413.1"/>
    </source>
</evidence>
<accession>A0A177WQP0</accession>
<evidence type="ECO:0000256" key="2">
    <source>
        <dbReference type="SAM" id="SignalP"/>
    </source>
</evidence>
<gene>
    <name evidence="3" type="ORF">BDEG_25864</name>
</gene>
<dbReference type="AlphaFoldDB" id="A0A177WQP0"/>
<reference evidence="3 4" key="1">
    <citation type="submission" date="2006-10" db="EMBL/GenBank/DDBJ databases">
        <title>The Genome Sequence of Batrachochytrium dendrobatidis JEL423.</title>
        <authorList>
            <consortium name="The Broad Institute Genome Sequencing Platform"/>
            <person name="Birren B."/>
            <person name="Lander E."/>
            <person name="Galagan J."/>
            <person name="Cuomo C."/>
            <person name="Devon K."/>
            <person name="Jaffe D."/>
            <person name="Butler J."/>
            <person name="Alvarez P."/>
            <person name="Gnerre S."/>
            <person name="Grabherr M."/>
            <person name="Kleber M."/>
            <person name="Mauceli E."/>
            <person name="Brockman W."/>
            <person name="Young S."/>
            <person name="LaButti K."/>
            <person name="Sykes S."/>
            <person name="DeCaprio D."/>
            <person name="Crawford M."/>
            <person name="Koehrsen M."/>
            <person name="Engels R."/>
            <person name="Montgomery P."/>
            <person name="Pearson M."/>
            <person name="Howarth C."/>
            <person name="Larson L."/>
            <person name="White J."/>
            <person name="O'Leary S."/>
            <person name="Kodira C."/>
            <person name="Zeng Q."/>
            <person name="Yandava C."/>
            <person name="Alvarado L."/>
            <person name="Longcore J."/>
            <person name="James T."/>
        </authorList>
    </citation>
    <scope>NUCLEOTIDE SEQUENCE [LARGE SCALE GENOMIC DNA]</scope>
    <source>
        <strain evidence="3 4">JEL423</strain>
    </source>
</reference>
<dbReference type="VEuPathDB" id="FungiDB:BDEG_25864"/>
<evidence type="ECO:0000313" key="4">
    <source>
        <dbReference type="Proteomes" id="UP000077115"/>
    </source>
</evidence>
<dbReference type="Proteomes" id="UP000077115">
    <property type="component" value="Unassembled WGS sequence"/>
</dbReference>
<keyword evidence="2" id="KW-0732">Signal</keyword>
<feature type="coiled-coil region" evidence="1">
    <location>
        <begin position="73"/>
        <end position="107"/>
    </location>
</feature>
<evidence type="ECO:0000256" key="1">
    <source>
        <dbReference type="SAM" id="Coils"/>
    </source>
</evidence>
<organism evidence="3 4">
    <name type="scientific">Batrachochytrium dendrobatidis (strain JEL423)</name>
    <dbReference type="NCBI Taxonomy" id="403673"/>
    <lineage>
        <taxon>Eukaryota</taxon>
        <taxon>Fungi</taxon>
        <taxon>Fungi incertae sedis</taxon>
        <taxon>Chytridiomycota</taxon>
        <taxon>Chytridiomycota incertae sedis</taxon>
        <taxon>Chytridiomycetes</taxon>
        <taxon>Rhizophydiales</taxon>
        <taxon>Rhizophydiales incertae sedis</taxon>
        <taxon>Batrachochytrium</taxon>
    </lineage>
</organism>
<reference evidence="3 4" key="2">
    <citation type="submission" date="2016-05" db="EMBL/GenBank/DDBJ databases">
        <title>Lineage-specific infection strategies underlie the spectrum of fungal disease in amphibians.</title>
        <authorList>
            <person name="Cuomo C.A."/>
            <person name="Farrer R.A."/>
            <person name="James T."/>
            <person name="Longcore J."/>
            <person name="Birren B."/>
        </authorList>
    </citation>
    <scope>NUCLEOTIDE SEQUENCE [LARGE SCALE GENOMIC DNA]</scope>
    <source>
        <strain evidence="3 4">JEL423</strain>
    </source>
</reference>
<feature type="chain" id="PRO_5008077870" evidence="2">
    <location>
        <begin position="21"/>
        <end position="148"/>
    </location>
</feature>
<proteinExistence type="predicted"/>